<keyword evidence="3" id="KW-0413">Isomerase</keyword>
<dbReference type="InterPro" id="IPR011051">
    <property type="entry name" value="RmlC_Cupin_sf"/>
</dbReference>
<gene>
    <name evidence="3" type="ORF">GCM10011575_08910</name>
</gene>
<comment type="caution">
    <text evidence="3">The sequence shown here is derived from an EMBL/GenBank/DDBJ whole genome shotgun (WGS) entry which is preliminary data.</text>
</comment>
<evidence type="ECO:0000256" key="1">
    <source>
        <dbReference type="SAM" id="MobiDB-lite"/>
    </source>
</evidence>
<dbReference type="PANTHER" id="PTHR40112">
    <property type="entry name" value="H2HPP ISOMERASE"/>
    <property type="match status" value="1"/>
</dbReference>
<sequence>MTDETTTDSGDYDHRLHHVAHSELSEHTTQTTGMRRREAISGKSVGSSAIWMGETIVPPATGSGNHHHGASETGIYVVSGNPEFVFLDSEHGKDEETRLKASPGDFVYVPPWVPHREENPDPDVEAVVVIARSTQEAIVVNLDDLVWVGPVAVGRAEDQPTWHEYEQSQRR</sequence>
<accession>A0A917W0M7</accession>
<protein>
    <submittedName>
        <fullName evidence="3">Mannose-6-phosphate isomerase</fullName>
    </submittedName>
</protein>
<proteinExistence type="predicted"/>
<feature type="domain" description="Cupin type-2" evidence="2">
    <location>
        <begin position="55"/>
        <end position="128"/>
    </location>
</feature>
<dbReference type="SUPFAM" id="SSF51182">
    <property type="entry name" value="RmlC-like cupins"/>
    <property type="match status" value="1"/>
</dbReference>
<evidence type="ECO:0000313" key="4">
    <source>
        <dbReference type="Proteomes" id="UP000613840"/>
    </source>
</evidence>
<organism evidence="3 4">
    <name type="scientific">Microlunatus endophyticus</name>
    <dbReference type="NCBI Taxonomy" id="1716077"/>
    <lineage>
        <taxon>Bacteria</taxon>
        <taxon>Bacillati</taxon>
        <taxon>Actinomycetota</taxon>
        <taxon>Actinomycetes</taxon>
        <taxon>Propionibacteriales</taxon>
        <taxon>Propionibacteriaceae</taxon>
        <taxon>Microlunatus</taxon>
    </lineage>
</organism>
<dbReference type="Proteomes" id="UP000613840">
    <property type="component" value="Unassembled WGS sequence"/>
</dbReference>
<evidence type="ECO:0000259" key="2">
    <source>
        <dbReference type="Pfam" id="PF07883"/>
    </source>
</evidence>
<dbReference type="AlphaFoldDB" id="A0A917W0M7"/>
<keyword evidence="4" id="KW-1185">Reference proteome</keyword>
<dbReference type="Pfam" id="PF07883">
    <property type="entry name" value="Cupin_2"/>
    <property type="match status" value="1"/>
</dbReference>
<dbReference type="GO" id="GO:0016853">
    <property type="term" value="F:isomerase activity"/>
    <property type="evidence" value="ECO:0007669"/>
    <property type="project" value="UniProtKB-KW"/>
</dbReference>
<dbReference type="CDD" id="cd02210">
    <property type="entry name" value="cupin_BLR2406-like"/>
    <property type="match status" value="1"/>
</dbReference>
<dbReference type="Gene3D" id="2.60.120.10">
    <property type="entry name" value="Jelly Rolls"/>
    <property type="match status" value="1"/>
</dbReference>
<dbReference type="EMBL" id="BMMZ01000002">
    <property type="protein sequence ID" value="GGL52753.1"/>
    <property type="molecule type" value="Genomic_DNA"/>
</dbReference>
<reference evidence="3" key="1">
    <citation type="journal article" date="2014" name="Int. J. Syst. Evol. Microbiol.">
        <title>Complete genome sequence of Corynebacterium casei LMG S-19264T (=DSM 44701T), isolated from a smear-ripened cheese.</title>
        <authorList>
            <consortium name="US DOE Joint Genome Institute (JGI-PGF)"/>
            <person name="Walter F."/>
            <person name="Albersmeier A."/>
            <person name="Kalinowski J."/>
            <person name="Ruckert C."/>
        </authorList>
    </citation>
    <scope>NUCLEOTIDE SEQUENCE</scope>
    <source>
        <strain evidence="3">CGMCC 4.7306</strain>
    </source>
</reference>
<name>A0A917W0M7_9ACTN</name>
<dbReference type="InterPro" id="IPR013096">
    <property type="entry name" value="Cupin_2"/>
</dbReference>
<reference evidence="3" key="2">
    <citation type="submission" date="2020-09" db="EMBL/GenBank/DDBJ databases">
        <authorList>
            <person name="Sun Q."/>
            <person name="Zhou Y."/>
        </authorList>
    </citation>
    <scope>NUCLEOTIDE SEQUENCE</scope>
    <source>
        <strain evidence="3">CGMCC 4.7306</strain>
    </source>
</reference>
<dbReference type="RefSeq" id="WP_229669710.1">
    <property type="nucleotide sequence ID" value="NZ_BMMZ01000002.1"/>
</dbReference>
<dbReference type="PANTHER" id="PTHR40112:SF1">
    <property type="entry name" value="H2HPP ISOMERASE"/>
    <property type="match status" value="1"/>
</dbReference>
<evidence type="ECO:0000313" key="3">
    <source>
        <dbReference type="EMBL" id="GGL52753.1"/>
    </source>
</evidence>
<dbReference type="InterPro" id="IPR014710">
    <property type="entry name" value="RmlC-like_jellyroll"/>
</dbReference>
<feature type="region of interest" description="Disordered" evidence="1">
    <location>
        <begin position="1"/>
        <end position="45"/>
    </location>
</feature>
<dbReference type="InterPro" id="IPR052535">
    <property type="entry name" value="Bacilysin_H2HPP_isomerase"/>
</dbReference>